<protein>
    <submittedName>
        <fullName evidence="8">Efflux RND transporter periplasmic adaptor subunit</fullName>
    </submittedName>
</protein>
<reference evidence="8 9" key="1">
    <citation type="submission" date="2019-08" db="EMBL/GenBank/DDBJ databases">
        <title>Microbe sample from Colwellia echini.</title>
        <authorList>
            <person name="Christiansen L."/>
            <person name="Pathiraja D."/>
            <person name="Schultz-Johansen M."/>
            <person name="Choi I.-G."/>
            <person name="Stougaard P."/>
        </authorList>
    </citation>
    <scope>NUCLEOTIDE SEQUENCE [LARGE SCALE GENOMIC DNA]</scope>
    <source>
        <strain evidence="8 9">A3</strain>
    </source>
</reference>
<feature type="signal peptide" evidence="4">
    <location>
        <begin position="1"/>
        <end position="18"/>
    </location>
</feature>
<evidence type="ECO:0000256" key="3">
    <source>
        <dbReference type="SAM" id="Coils"/>
    </source>
</evidence>
<gene>
    <name evidence="8" type="ORF">CWS31_000485</name>
</gene>
<feature type="domain" description="Multidrug resistance protein MdtA-like beta-barrel" evidence="6">
    <location>
        <begin position="240"/>
        <end position="294"/>
    </location>
</feature>
<keyword evidence="4" id="KW-0732">Signal</keyword>
<evidence type="ECO:0000259" key="5">
    <source>
        <dbReference type="Pfam" id="PF25917"/>
    </source>
</evidence>
<evidence type="ECO:0000313" key="9">
    <source>
        <dbReference type="Proteomes" id="UP000815846"/>
    </source>
</evidence>
<dbReference type="PANTHER" id="PTHR30158">
    <property type="entry name" value="ACRA/E-RELATED COMPONENT OF DRUG EFFLUX TRANSPORTER"/>
    <property type="match status" value="1"/>
</dbReference>
<accession>A0ABY3N0P2</accession>
<dbReference type="Pfam" id="PF25917">
    <property type="entry name" value="BSH_RND"/>
    <property type="match status" value="1"/>
</dbReference>
<feature type="chain" id="PRO_5046249736" evidence="4">
    <location>
        <begin position="19"/>
        <end position="421"/>
    </location>
</feature>
<dbReference type="InterPro" id="IPR006143">
    <property type="entry name" value="RND_pump_MFP"/>
</dbReference>
<dbReference type="EMBL" id="PJAI02000001">
    <property type="protein sequence ID" value="TYK67054.1"/>
    <property type="molecule type" value="Genomic_DNA"/>
</dbReference>
<dbReference type="Gene3D" id="2.40.420.20">
    <property type="match status" value="1"/>
</dbReference>
<dbReference type="Gene3D" id="2.40.50.100">
    <property type="match status" value="1"/>
</dbReference>
<dbReference type="PROSITE" id="PS51257">
    <property type="entry name" value="PROKAR_LIPOPROTEIN"/>
    <property type="match status" value="1"/>
</dbReference>
<dbReference type="SUPFAM" id="SSF111369">
    <property type="entry name" value="HlyD-like secretion proteins"/>
    <property type="match status" value="1"/>
</dbReference>
<keyword evidence="3" id="KW-0175">Coiled coil</keyword>
<dbReference type="NCBIfam" id="TIGR01730">
    <property type="entry name" value="RND_mfp"/>
    <property type="match status" value="1"/>
</dbReference>
<dbReference type="Gene3D" id="2.40.30.170">
    <property type="match status" value="1"/>
</dbReference>
<dbReference type="RefSeq" id="WP_101343204.1">
    <property type="nucleotide sequence ID" value="NZ_PJAI02000001.1"/>
</dbReference>
<evidence type="ECO:0000259" key="7">
    <source>
        <dbReference type="Pfam" id="PF25967"/>
    </source>
</evidence>
<name>A0ABY3N0P2_9GAMM</name>
<evidence type="ECO:0000256" key="1">
    <source>
        <dbReference type="ARBA" id="ARBA00004519"/>
    </source>
</evidence>
<sequence length="421" mass="45851">MNKHLIAVVIAIATITLASCSDEQTAPQQQRPLQTIDVANVIVKPVQNWHTFTSRLEAPEQVDLKPRISGVIEKIAFEEGKKIKQGDLLFQLDDRPFRAIVSSLQAQISSAEAALEQAKSEEERAIRLTERKAMSTEQAESRTSTLRQRQAQLDALQAQLTAAKLDLEFSSIRAPIDGIISRANITKGNNVIAGQSVLTTIVSDKAMYAYFDIDERTWNTSFSNVTSADKQQVVMQKLGQKTGQDSFPYEGHIDFIDNQINAATGTLRVRAVFNNEQSESTAQLRAGSFARIKLAANGIAEKIIVPDRAIGTDLKNRFVLTVGEGNVLQYKAVQVGELYGTFRAIESGLTVDDIIAVNGPARVGPGMPIAPNNIELDSKGIAFTLSPIADETLTAKNIIQLAPQIKSPLAAELVSQLASKE</sequence>
<keyword evidence="9" id="KW-1185">Reference proteome</keyword>
<organism evidence="8 9">
    <name type="scientific">Colwellia echini</name>
    <dbReference type="NCBI Taxonomy" id="1982103"/>
    <lineage>
        <taxon>Bacteria</taxon>
        <taxon>Pseudomonadati</taxon>
        <taxon>Pseudomonadota</taxon>
        <taxon>Gammaproteobacteria</taxon>
        <taxon>Alteromonadales</taxon>
        <taxon>Colwelliaceae</taxon>
        <taxon>Colwellia</taxon>
    </lineage>
</organism>
<comment type="similarity">
    <text evidence="2">Belongs to the membrane fusion protein (MFP) (TC 8.A.1) family.</text>
</comment>
<feature type="coiled-coil region" evidence="3">
    <location>
        <begin position="101"/>
        <end position="166"/>
    </location>
</feature>
<evidence type="ECO:0000256" key="2">
    <source>
        <dbReference type="ARBA" id="ARBA00009477"/>
    </source>
</evidence>
<dbReference type="Proteomes" id="UP000815846">
    <property type="component" value="Unassembled WGS sequence"/>
</dbReference>
<dbReference type="InterPro" id="IPR058625">
    <property type="entry name" value="MdtA-like_BSH"/>
</dbReference>
<dbReference type="Pfam" id="PF25944">
    <property type="entry name" value="Beta-barrel_RND"/>
    <property type="match status" value="1"/>
</dbReference>
<evidence type="ECO:0000256" key="4">
    <source>
        <dbReference type="SAM" id="SignalP"/>
    </source>
</evidence>
<dbReference type="Gene3D" id="1.10.287.470">
    <property type="entry name" value="Helix hairpin bin"/>
    <property type="match status" value="1"/>
</dbReference>
<feature type="domain" description="Multidrug resistance protein MdtA-like C-terminal permuted SH3" evidence="7">
    <location>
        <begin position="303"/>
        <end position="359"/>
    </location>
</feature>
<dbReference type="Pfam" id="PF25967">
    <property type="entry name" value="RND-MFP_C"/>
    <property type="match status" value="1"/>
</dbReference>
<evidence type="ECO:0000313" key="8">
    <source>
        <dbReference type="EMBL" id="TYK67054.1"/>
    </source>
</evidence>
<feature type="domain" description="Multidrug resistance protein MdtA-like barrel-sandwich hybrid" evidence="5">
    <location>
        <begin position="60"/>
        <end position="198"/>
    </location>
</feature>
<comment type="caution">
    <text evidence="8">The sequence shown here is derived from an EMBL/GenBank/DDBJ whole genome shotgun (WGS) entry which is preliminary data.</text>
</comment>
<dbReference type="InterPro" id="IPR058627">
    <property type="entry name" value="MdtA-like_C"/>
</dbReference>
<dbReference type="InterPro" id="IPR058626">
    <property type="entry name" value="MdtA-like_b-barrel"/>
</dbReference>
<comment type="subcellular location">
    <subcellularLocation>
        <location evidence="1">Cell inner membrane</location>
        <topology evidence="1">Lipid-anchor</topology>
    </subcellularLocation>
</comment>
<dbReference type="PANTHER" id="PTHR30158:SF10">
    <property type="entry name" value="CATION EFFLUX PUMP"/>
    <property type="match status" value="1"/>
</dbReference>
<proteinExistence type="inferred from homology"/>
<evidence type="ECO:0000259" key="6">
    <source>
        <dbReference type="Pfam" id="PF25944"/>
    </source>
</evidence>